<evidence type="ECO:0000313" key="1">
    <source>
        <dbReference type="EMBL" id="KKK95755.1"/>
    </source>
</evidence>
<dbReference type="EMBL" id="LAZR01046772">
    <property type="protein sequence ID" value="KKK95755.1"/>
    <property type="molecule type" value="Genomic_DNA"/>
</dbReference>
<accession>A0A0F9ABX4</accession>
<feature type="non-terminal residue" evidence="1">
    <location>
        <position position="1"/>
    </location>
</feature>
<proteinExistence type="predicted"/>
<comment type="caution">
    <text evidence="1">The sequence shown here is derived from an EMBL/GenBank/DDBJ whole genome shotgun (WGS) entry which is preliminary data.</text>
</comment>
<sequence length="63" mass="6910">STISVQKTATEKEAADRAALRRAHGTRIRADEVLMARLAIEARLDGVTVDTKVDELMAEMKQA</sequence>
<dbReference type="AlphaFoldDB" id="A0A0F9ABX4"/>
<name>A0A0F9ABX4_9ZZZZ</name>
<organism evidence="1">
    <name type="scientific">marine sediment metagenome</name>
    <dbReference type="NCBI Taxonomy" id="412755"/>
    <lineage>
        <taxon>unclassified sequences</taxon>
        <taxon>metagenomes</taxon>
        <taxon>ecological metagenomes</taxon>
    </lineage>
</organism>
<gene>
    <name evidence="1" type="ORF">LCGC14_2669630</name>
</gene>
<protein>
    <submittedName>
        <fullName evidence="1">Uncharacterized protein</fullName>
    </submittedName>
</protein>
<reference evidence="1" key="1">
    <citation type="journal article" date="2015" name="Nature">
        <title>Complex archaea that bridge the gap between prokaryotes and eukaryotes.</title>
        <authorList>
            <person name="Spang A."/>
            <person name="Saw J.H."/>
            <person name="Jorgensen S.L."/>
            <person name="Zaremba-Niedzwiedzka K."/>
            <person name="Martijn J."/>
            <person name="Lind A.E."/>
            <person name="van Eijk R."/>
            <person name="Schleper C."/>
            <person name="Guy L."/>
            <person name="Ettema T.J."/>
        </authorList>
    </citation>
    <scope>NUCLEOTIDE SEQUENCE</scope>
</reference>